<dbReference type="Pfam" id="PF08892">
    <property type="entry name" value="YqcI_YcgG"/>
    <property type="match status" value="1"/>
</dbReference>
<gene>
    <name evidence="1" type="ORF">P9271_18835</name>
</gene>
<accession>A0ABU6P257</accession>
<keyword evidence="2" id="KW-1185">Reference proteome</keyword>
<evidence type="ECO:0000313" key="1">
    <source>
        <dbReference type="EMBL" id="MED4403366.1"/>
    </source>
</evidence>
<name>A0ABU6P257_9BACI</name>
<dbReference type="InterPro" id="IPR014988">
    <property type="entry name" value="Uncharacterised_YqcI/YcgG"/>
</dbReference>
<protein>
    <submittedName>
        <fullName evidence="1">YqcI/YcgG family protein</fullName>
    </submittedName>
</protein>
<dbReference type="PANTHER" id="PTHR40045:SF1">
    <property type="entry name" value="YQCI_YCGG FAMILY PROTEIN"/>
    <property type="match status" value="1"/>
</dbReference>
<proteinExistence type="predicted"/>
<organism evidence="1 2">
    <name type="scientific">Metabacillus fastidiosus</name>
    <dbReference type="NCBI Taxonomy" id="1458"/>
    <lineage>
        <taxon>Bacteria</taxon>
        <taxon>Bacillati</taxon>
        <taxon>Bacillota</taxon>
        <taxon>Bacilli</taxon>
        <taxon>Bacillales</taxon>
        <taxon>Bacillaceae</taxon>
        <taxon>Metabacillus</taxon>
    </lineage>
</organism>
<comment type="caution">
    <text evidence="1">The sequence shown here is derived from an EMBL/GenBank/DDBJ whole genome shotgun (WGS) entry which is preliminary data.</text>
</comment>
<dbReference type="EMBL" id="JARTFS010000016">
    <property type="protein sequence ID" value="MED4403366.1"/>
    <property type="molecule type" value="Genomic_DNA"/>
</dbReference>
<dbReference type="PANTHER" id="PTHR40045">
    <property type="entry name" value="YCGG FAMILY PROTEIN"/>
    <property type="match status" value="1"/>
</dbReference>
<evidence type="ECO:0000313" key="2">
    <source>
        <dbReference type="Proteomes" id="UP001342826"/>
    </source>
</evidence>
<reference evidence="1 2" key="1">
    <citation type="submission" date="2023-03" db="EMBL/GenBank/DDBJ databases">
        <title>Bacillus Genome Sequencing.</title>
        <authorList>
            <person name="Dunlap C."/>
        </authorList>
    </citation>
    <scope>NUCLEOTIDE SEQUENCE [LARGE SCALE GENOMIC DNA]</scope>
    <source>
        <strain evidence="1 2">NRS-1717</strain>
    </source>
</reference>
<sequence length="235" mass="27911">MKWEREALENFEAKMTDKEKPFPCIPATIGFTLNHLRYGFIGNPEEASTIYELAELLKEFSTSSKEFGKYTSLIVFYKIPHHIKNNYSIEQFEQLFWQQLNRLSAIDKVDWPNDIPTNPNNSIWEFCFHGGKFFMYCATPVHENRESRHFDTMMLAITPRWVLKEFNKSETYAKNIKTQVRKRLSKYDATSIHPDLNSYGVENNFEWKQYFLRDDDTSLSKCPFHHLHISQKSNK</sequence>
<dbReference type="Proteomes" id="UP001342826">
    <property type="component" value="Unassembled WGS sequence"/>
</dbReference>